<dbReference type="InterPro" id="IPR036638">
    <property type="entry name" value="HLH_DNA-bd_sf"/>
</dbReference>
<dbReference type="PANTHER" id="PTHR23349:SF111">
    <property type="entry name" value="BHLH DOMAIN-CONTAINING PROTEIN"/>
    <property type="match status" value="1"/>
</dbReference>
<dbReference type="GO" id="GO:0046983">
    <property type="term" value="F:protein dimerization activity"/>
    <property type="evidence" value="ECO:0007669"/>
    <property type="project" value="InterPro"/>
</dbReference>
<name>A0AAE9DGI0_CAEBR</name>
<feature type="domain" description="BHLH" evidence="1">
    <location>
        <begin position="11"/>
        <end position="64"/>
    </location>
</feature>
<dbReference type="Gene3D" id="4.10.280.10">
    <property type="entry name" value="Helix-loop-helix DNA-binding domain"/>
    <property type="match status" value="1"/>
</dbReference>
<dbReference type="PANTHER" id="PTHR23349">
    <property type="entry name" value="BASIC HELIX-LOOP-HELIX TRANSCRIPTION FACTOR, TWIST"/>
    <property type="match status" value="1"/>
</dbReference>
<dbReference type="InterPro" id="IPR011598">
    <property type="entry name" value="bHLH_dom"/>
</dbReference>
<sequence>MTNSRRFLTAEKRRIATLREKERQRKLGEAFETLANVLPWTRSDAERPSKKQILYRAIEYIGQLRQMLGGTHGR</sequence>
<dbReference type="InterPro" id="IPR050283">
    <property type="entry name" value="E-box_TF_Regulators"/>
</dbReference>
<dbReference type="SUPFAM" id="SSF47459">
    <property type="entry name" value="HLH, helix-loop-helix DNA-binding domain"/>
    <property type="match status" value="1"/>
</dbReference>
<evidence type="ECO:0000259" key="1">
    <source>
        <dbReference type="PROSITE" id="PS50888"/>
    </source>
</evidence>
<dbReference type="EMBL" id="CP090893">
    <property type="protein sequence ID" value="ULU03153.1"/>
    <property type="molecule type" value="Genomic_DNA"/>
</dbReference>
<gene>
    <name evidence="2" type="ORF">L3Y34_002618</name>
</gene>
<protein>
    <recommendedName>
        <fullName evidence="1">BHLH domain-containing protein</fullName>
    </recommendedName>
</protein>
<organism evidence="2 3">
    <name type="scientific">Caenorhabditis briggsae</name>
    <dbReference type="NCBI Taxonomy" id="6238"/>
    <lineage>
        <taxon>Eukaryota</taxon>
        <taxon>Metazoa</taxon>
        <taxon>Ecdysozoa</taxon>
        <taxon>Nematoda</taxon>
        <taxon>Chromadorea</taxon>
        <taxon>Rhabditida</taxon>
        <taxon>Rhabditina</taxon>
        <taxon>Rhabditomorpha</taxon>
        <taxon>Rhabditoidea</taxon>
        <taxon>Rhabditidae</taxon>
        <taxon>Peloderinae</taxon>
        <taxon>Caenorhabditis</taxon>
    </lineage>
</organism>
<accession>A0AAE9DGI0</accession>
<evidence type="ECO:0000313" key="3">
    <source>
        <dbReference type="Proteomes" id="UP000827892"/>
    </source>
</evidence>
<dbReference type="Proteomes" id="UP000827892">
    <property type="component" value="Chromosome III"/>
</dbReference>
<proteinExistence type="predicted"/>
<dbReference type="AlphaFoldDB" id="A0AAE9DGI0"/>
<dbReference type="SMART" id="SM00353">
    <property type="entry name" value="HLH"/>
    <property type="match status" value="1"/>
</dbReference>
<dbReference type="PROSITE" id="PS50888">
    <property type="entry name" value="BHLH"/>
    <property type="match status" value="1"/>
</dbReference>
<evidence type="ECO:0000313" key="2">
    <source>
        <dbReference type="EMBL" id="ULU03153.1"/>
    </source>
</evidence>
<dbReference type="Pfam" id="PF00010">
    <property type="entry name" value="HLH"/>
    <property type="match status" value="1"/>
</dbReference>
<reference evidence="2 3" key="1">
    <citation type="submission" date="2022-05" db="EMBL/GenBank/DDBJ databases">
        <title>Chromosome-level reference genomes for two strains of Caenorhabditis briggsae: an improved platform for comparative genomics.</title>
        <authorList>
            <person name="Stevens L."/>
            <person name="Andersen E.C."/>
        </authorList>
    </citation>
    <scope>NUCLEOTIDE SEQUENCE [LARGE SCALE GENOMIC DNA]</scope>
    <source>
        <strain evidence="2">QX1410_ONT</strain>
        <tissue evidence="2">Whole-organism</tissue>
    </source>
</reference>